<sequence>MATIYCQVSQCRHNREQECQLATIEVGPGATTFHAPGQETGTLDASTLSVGYATEYALYEAYRESQPESLHPGALCLSFSPQ</sequence>
<organism evidence="2 3">
    <name type="scientific">Sulfobacillus acidophilus (strain ATCC 700253 / DSM 10332 / NAL)</name>
    <dbReference type="NCBI Taxonomy" id="679936"/>
    <lineage>
        <taxon>Bacteria</taxon>
        <taxon>Bacillati</taxon>
        <taxon>Bacillota</taxon>
        <taxon>Clostridia</taxon>
        <taxon>Eubacteriales</taxon>
        <taxon>Clostridiales Family XVII. Incertae Sedis</taxon>
        <taxon>Sulfobacillus</taxon>
    </lineage>
</organism>
<dbReference type="PATRIC" id="fig|679936.5.peg.143"/>
<accession>G8TW67</accession>
<dbReference type="AlphaFoldDB" id="G8TW67"/>
<protein>
    <recommendedName>
        <fullName evidence="1">DUF1540 domain-containing protein</fullName>
    </recommendedName>
</protein>
<evidence type="ECO:0000313" key="3">
    <source>
        <dbReference type="Proteomes" id="UP000005439"/>
    </source>
</evidence>
<feature type="domain" description="DUF1540" evidence="1">
    <location>
        <begin position="4"/>
        <end position="34"/>
    </location>
</feature>
<dbReference type="Pfam" id="PF07561">
    <property type="entry name" value="DUF1540"/>
    <property type="match status" value="1"/>
</dbReference>
<reference evidence="3" key="1">
    <citation type="submission" date="2011-12" db="EMBL/GenBank/DDBJ databases">
        <title>The complete genome of chromosome of Sulfobacillus acidophilus DSM 10332.</title>
        <authorList>
            <person name="Lucas S."/>
            <person name="Han J."/>
            <person name="Lapidus A."/>
            <person name="Bruce D."/>
            <person name="Goodwin L."/>
            <person name="Pitluck S."/>
            <person name="Peters L."/>
            <person name="Kyrpides N."/>
            <person name="Mavromatis K."/>
            <person name="Ivanova N."/>
            <person name="Mikhailova N."/>
            <person name="Chertkov O."/>
            <person name="Saunders E."/>
            <person name="Detter J.C."/>
            <person name="Tapia R."/>
            <person name="Han C."/>
            <person name="Land M."/>
            <person name="Hauser L."/>
            <person name="Markowitz V."/>
            <person name="Cheng J.-F."/>
            <person name="Hugenholtz P."/>
            <person name="Woyke T."/>
            <person name="Wu D."/>
            <person name="Pukall R."/>
            <person name="Gehrich-Schroeter G."/>
            <person name="Schneider S."/>
            <person name="Klenk H.-P."/>
            <person name="Eisen J.A."/>
        </authorList>
    </citation>
    <scope>NUCLEOTIDE SEQUENCE [LARGE SCALE GENOMIC DNA]</scope>
    <source>
        <strain evidence="3">ATCC 700253 / DSM 10332 / NAL</strain>
    </source>
</reference>
<dbReference type="STRING" id="679936.Sulac_0137"/>
<reference evidence="2 3" key="2">
    <citation type="journal article" date="2012" name="Stand. Genomic Sci.">
        <title>Complete genome sequence of the moderately thermophilic mineral-sulfide-oxidizing firmicute Sulfobacillus acidophilus type strain (NAL(T)).</title>
        <authorList>
            <person name="Anderson I."/>
            <person name="Chertkov O."/>
            <person name="Chen A."/>
            <person name="Saunders E."/>
            <person name="Lapidus A."/>
            <person name="Nolan M."/>
            <person name="Lucas S."/>
            <person name="Hammon N."/>
            <person name="Deshpande S."/>
            <person name="Cheng J.F."/>
            <person name="Han C."/>
            <person name="Tapia R."/>
            <person name="Goodwin L.A."/>
            <person name="Pitluck S."/>
            <person name="Liolios K."/>
            <person name="Pagani I."/>
            <person name="Ivanova N."/>
            <person name="Mikhailova N."/>
            <person name="Pati A."/>
            <person name="Palaniappan K."/>
            <person name="Land M."/>
            <person name="Pan C."/>
            <person name="Rohde M."/>
            <person name="Pukall R."/>
            <person name="Goker M."/>
            <person name="Detter J.C."/>
            <person name="Woyke T."/>
            <person name="Bristow J."/>
            <person name="Eisen J.A."/>
            <person name="Markowitz V."/>
            <person name="Hugenholtz P."/>
            <person name="Kyrpides N.C."/>
            <person name="Klenk H.P."/>
            <person name="Mavromatis K."/>
        </authorList>
    </citation>
    <scope>NUCLEOTIDE SEQUENCE [LARGE SCALE GENOMIC DNA]</scope>
    <source>
        <strain evidence="3">ATCC 700253 / DSM 10332 / NAL</strain>
    </source>
</reference>
<dbReference type="Proteomes" id="UP000005439">
    <property type="component" value="Chromosome"/>
</dbReference>
<dbReference type="InterPro" id="IPR011437">
    <property type="entry name" value="DUF1540"/>
</dbReference>
<dbReference type="EMBL" id="CP003179">
    <property type="protein sequence ID" value="AEW03710.1"/>
    <property type="molecule type" value="Genomic_DNA"/>
</dbReference>
<name>G8TW67_SULAD</name>
<dbReference type="KEGG" id="sap:Sulac_0137"/>
<dbReference type="HOGENOM" id="CLU_194668_0_0_9"/>
<evidence type="ECO:0000259" key="1">
    <source>
        <dbReference type="Pfam" id="PF07561"/>
    </source>
</evidence>
<evidence type="ECO:0000313" key="2">
    <source>
        <dbReference type="EMBL" id="AEW03710.1"/>
    </source>
</evidence>
<gene>
    <name evidence="2" type="ordered locus">Sulac_0137</name>
</gene>
<keyword evidence="3" id="KW-1185">Reference proteome</keyword>
<proteinExistence type="predicted"/>